<evidence type="ECO:0000313" key="2">
    <source>
        <dbReference type="Proteomes" id="UP001258434"/>
    </source>
</evidence>
<sequence length="111" mass="12809">MLKNAIREIQQSNTEIVKEARGRKAGAQIPGIISNNEGVIKALIESYILDAKEQNIKTCKDSLARYIEEKKLFGKIRNGVFKPLVFSTIRTYVNEIWNKMERKKKNQEGKR</sequence>
<proteinExistence type="predicted"/>
<name>A0ABD5G0A4_BACFG</name>
<dbReference type="RefSeq" id="WP_009293522.1">
    <property type="nucleotide sequence ID" value="NZ_CP043610.1"/>
</dbReference>
<gene>
    <name evidence="1" type="ORF">BFGS077_002763</name>
</gene>
<dbReference type="Proteomes" id="UP001258434">
    <property type="component" value="Unassembled WGS sequence"/>
</dbReference>
<protein>
    <submittedName>
        <fullName evidence="1">Uncharacterized protein</fullName>
    </submittedName>
</protein>
<organism evidence="1 2">
    <name type="scientific">Bacteroides fragilis</name>
    <dbReference type="NCBI Taxonomy" id="817"/>
    <lineage>
        <taxon>Bacteria</taxon>
        <taxon>Pseudomonadati</taxon>
        <taxon>Bacteroidota</taxon>
        <taxon>Bacteroidia</taxon>
        <taxon>Bacteroidales</taxon>
        <taxon>Bacteroidaceae</taxon>
        <taxon>Bacteroides</taxon>
    </lineage>
</organism>
<comment type="caution">
    <text evidence="1">The sequence shown here is derived from an EMBL/GenBank/DDBJ whole genome shotgun (WGS) entry which is preliminary data.</text>
</comment>
<reference evidence="1 2" key="2">
    <citation type="submission" date="2023-08" db="EMBL/GenBank/DDBJ databases">
        <authorList>
            <person name="Du M."/>
            <person name="Liu C."/>
            <person name="Liu S.-J."/>
        </authorList>
    </citation>
    <scope>NUCLEOTIDE SEQUENCE [LARGE SCALE GENOMIC DNA]</scope>
    <source>
        <strain evidence="1 2">GS077</strain>
    </source>
</reference>
<dbReference type="AlphaFoldDB" id="A0ABD5G0A4"/>
<reference evidence="2" key="1">
    <citation type="submission" date="2023-07" db="EMBL/GenBank/DDBJ databases">
        <title>A gut symbiont ubiquitin homologue binds and inactivates peptidyl-prolyl isomerase to mediate the interbacterial arms race in the human gut.</title>
        <authorList>
            <person name="Jiang K."/>
            <person name="Li W."/>
            <person name="Tong M."/>
            <person name="Xu J."/>
            <person name="Chen Z."/>
            <person name="Yang Y."/>
            <person name="Zang Y."/>
            <person name="Jiao X."/>
            <person name="Liu C."/>
            <person name="Lim B."/>
            <person name="Jiang X."/>
            <person name="Wang J."/>
            <person name="Wu D."/>
            <person name="Wang M."/>
            <person name="Liu S.-J."/>
            <person name="Shao F."/>
            <person name="Gao X."/>
        </authorList>
    </citation>
    <scope>NUCLEOTIDE SEQUENCE [LARGE SCALE GENOMIC DNA]</scope>
    <source>
        <strain evidence="2">GS077</strain>
    </source>
</reference>
<accession>A0ABD5G0A4</accession>
<evidence type="ECO:0000313" key="1">
    <source>
        <dbReference type="EMBL" id="MDT6977460.1"/>
    </source>
</evidence>
<dbReference type="EMBL" id="JAVFHL010000001">
    <property type="protein sequence ID" value="MDT6977460.1"/>
    <property type="molecule type" value="Genomic_DNA"/>
</dbReference>